<sequence>MQGNIGRELGTLQRIYQPDMQYGGTDDDFDFCLKNFYDLCRKVGILPHILGDFFSVMLKGRAREYYYDRITGHIFQFPQMVSQIKQNFETNKRCQQLLLIWNTISLSSFIKKYPEKSVLKSFTLTVITPARLDLNTITSTIKTKLDMIHIKAEPNHVSFSIRATDNFRKRMKERGASFNNTKIRQFIVEFEGICDDEDD</sequence>
<comment type="caution">
    <text evidence="1">The sequence shown here is derived from an EMBL/GenBank/DDBJ whole genome shotgun (WGS) entry which is preliminary data.</text>
</comment>
<dbReference type="EMBL" id="MCBS01018714">
    <property type="protein sequence ID" value="RKF81042.1"/>
    <property type="molecule type" value="Genomic_DNA"/>
</dbReference>
<dbReference type="AlphaFoldDB" id="A0A420J2K7"/>
<accession>A0A420J2K7</accession>
<proteinExistence type="predicted"/>
<organism evidence="1 2">
    <name type="scientific">Golovinomyces cichoracearum</name>
    <dbReference type="NCBI Taxonomy" id="62708"/>
    <lineage>
        <taxon>Eukaryota</taxon>
        <taxon>Fungi</taxon>
        <taxon>Dikarya</taxon>
        <taxon>Ascomycota</taxon>
        <taxon>Pezizomycotina</taxon>
        <taxon>Leotiomycetes</taxon>
        <taxon>Erysiphales</taxon>
        <taxon>Erysiphaceae</taxon>
        <taxon>Golovinomyces</taxon>
    </lineage>
</organism>
<reference evidence="1 2" key="1">
    <citation type="journal article" date="2018" name="BMC Genomics">
        <title>Comparative genome analyses reveal sequence features reflecting distinct modes of host-adaptation between dicot and monocot powdery mildew.</title>
        <authorList>
            <person name="Wu Y."/>
            <person name="Ma X."/>
            <person name="Pan Z."/>
            <person name="Kale S.D."/>
            <person name="Song Y."/>
            <person name="King H."/>
            <person name="Zhang Q."/>
            <person name="Presley C."/>
            <person name="Deng X."/>
            <person name="Wei C.I."/>
            <person name="Xiao S."/>
        </authorList>
    </citation>
    <scope>NUCLEOTIDE SEQUENCE [LARGE SCALE GENOMIC DNA]</scope>
    <source>
        <strain evidence="1">UMSG1</strain>
    </source>
</reference>
<evidence type="ECO:0000313" key="1">
    <source>
        <dbReference type="EMBL" id="RKF81042.1"/>
    </source>
</evidence>
<dbReference type="Proteomes" id="UP000285326">
    <property type="component" value="Unassembled WGS sequence"/>
</dbReference>
<evidence type="ECO:0000313" key="2">
    <source>
        <dbReference type="Proteomes" id="UP000285326"/>
    </source>
</evidence>
<protein>
    <submittedName>
        <fullName evidence="1">Putative glycosyl</fullName>
    </submittedName>
</protein>
<gene>
    <name evidence="1" type="ORF">GcM1_187019</name>
</gene>
<name>A0A420J2K7_9PEZI</name>